<protein>
    <recommendedName>
        <fullName evidence="3">Rhamnosyl transferase</fullName>
    </recommendedName>
</protein>
<dbReference type="InterPro" id="IPR021466">
    <property type="entry name" value="Put_rhamnosyl_transferase"/>
</dbReference>
<name>A0A0B2AHJ6_9MICC</name>
<comment type="caution">
    <text evidence="1">The sequence shown here is derived from an EMBL/GenBank/DDBJ whole genome shotgun (WGS) entry which is preliminary data.</text>
</comment>
<sequence length="275" mass="31174">MDLRSTHFILTRFNVRGRYYRGDPGDEWLRRRLELFARYTLPSFRAQSVRDFRWLVLIDSESPHWFRAKLAELSLGSYEVVEVEGAFDALAAGRIVRERLATPFVLTTRVDNDDAVARDFVETIQRAAVSPEQRFINLVDGAQLGPKGVYQRPYTQNPFITLVEGARNQLPATVFVKRHFEASKYAPVLNLRSSHPMWLQVVHGGNVLTELVGLRMKARRLTPWFGCEIPCGDGPFEFALDFTLGAARIAGRLVGGPHRLVELGRALAARPAQRL</sequence>
<evidence type="ECO:0000313" key="1">
    <source>
        <dbReference type="EMBL" id="KHL01228.1"/>
    </source>
</evidence>
<accession>A0A0B2AHJ6</accession>
<dbReference type="EMBL" id="JTDL01000144">
    <property type="protein sequence ID" value="KHL01228.1"/>
    <property type="molecule type" value="Genomic_DNA"/>
</dbReference>
<dbReference type="Pfam" id="PF11316">
    <property type="entry name" value="Rhamno_transf"/>
    <property type="match status" value="1"/>
</dbReference>
<gene>
    <name evidence="1" type="ORF">LK10_17610</name>
</gene>
<dbReference type="Proteomes" id="UP000030982">
    <property type="component" value="Unassembled WGS sequence"/>
</dbReference>
<evidence type="ECO:0000313" key="2">
    <source>
        <dbReference type="Proteomes" id="UP000030982"/>
    </source>
</evidence>
<reference evidence="1 2" key="1">
    <citation type="submission" date="2014-09" db="EMBL/GenBank/DDBJ databases">
        <title>Genome sequence of Sinomonas sp. MUSC 117.</title>
        <authorList>
            <person name="Lee L.-H."/>
        </authorList>
    </citation>
    <scope>NUCLEOTIDE SEQUENCE [LARGE SCALE GENOMIC DNA]</scope>
    <source>
        <strain evidence="1 2">MUSC 117</strain>
    </source>
</reference>
<proteinExistence type="predicted"/>
<dbReference type="STRING" id="1338436.LK10_17610"/>
<organism evidence="1 2">
    <name type="scientific">Sinomonas humi</name>
    <dbReference type="NCBI Taxonomy" id="1338436"/>
    <lineage>
        <taxon>Bacteria</taxon>
        <taxon>Bacillati</taxon>
        <taxon>Actinomycetota</taxon>
        <taxon>Actinomycetes</taxon>
        <taxon>Micrococcales</taxon>
        <taxon>Micrococcaceae</taxon>
        <taxon>Sinomonas</taxon>
    </lineage>
</organism>
<evidence type="ECO:0008006" key="3">
    <source>
        <dbReference type="Google" id="ProtNLM"/>
    </source>
</evidence>
<keyword evidence="2" id="KW-1185">Reference proteome</keyword>
<dbReference type="AlphaFoldDB" id="A0A0B2AHJ6"/>